<evidence type="ECO:0000259" key="8">
    <source>
        <dbReference type="PROSITE" id="PS51205"/>
    </source>
</evidence>
<dbReference type="GO" id="GO:0005085">
    <property type="term" value="F:guanyl-nucleotide exchange factor activity"/>
    <property type="evidence" value="ECO:0007669"/>
    <property type="project" value="UniProtKB-KW"/>
</dbReference>
<keyword evidence="5" id="KW-0472">Membrane</keyword>
<protein>
    <recommendedName>
        <fullName evidence="11">VPS9 domain-containing protein</fullName>
    </recommendedName>
</protein>
<feature type="domain" description="Ras-GAP" evidence="7">
    <location>
        <begin position="283"/>
        <end position="470"/>
    </location>
</feature>
<comment type="caution">
    <text evidence="9">The sequence shown here is derived from an EMBL/GenBank/DDBJ whole genome shotgun (WGS) entry which is preliminary data.</text>
</comment>
<name>A0A8J8P262_HALGN</name>
<proteinExistence type="inferred from homology"/>
<keyword evidence="4" id="KW-0344">Guanine-nucleotide releasing factor</keyword>
<keyword evidence="3" id="KW-0254">Endocytosis</keyword>
<dbReference type="PROSITE" id="PS51205">
    <property type="entry name" value="VPS9"/>
    <property type="match status" value="1"/>
</dbReference>
<dbReference type="Gene3D" id="1.20.1050.80">
    <property type="entry name" value="VPS9 domain"/>
    <property type="match status" value="1"/>
</dbReference>
<feature type="region of interest" description="Disordered" evidence="6">
    <location>
        <begin position="810"/>
        <end position="846"/>
    </location>
</feature>
<dbReference type="GO" id="GO:0031267">
    <property type="term" value="F:small GTPase binding"/>
    <property type="evidence" value="ECO:0007669"/>
    <property type="project" value="TreeGrafter"/>
</dbReference>
<evidence type="ECO:0000259" key="7">
    <source>
        <dbReference type="PROSITE" id="PS50018"/>
    </source>
</evidence>
<evidence type="ECO:0000313" key="10">
    <source>
        <dbReference type="Proteomes" id="UP000785679"/>
    </source>
</evidence>
<dbReference type="InterPro" id="IPR037191">
    <property type="entry name" value="VPS9_dom_sf"/>
</dbReference>
<evidence type="ECO:0000256" key="3">
    <source>
        <dbReference type="ARBA" id="ARBA00022583"/>
    </source>
</evidence>
<dbReference type="Proteomes" id="UP000785679">
    <property type="component" value="Unassembled WGS sequence"/>
</dbReference>
<evidence type="ECO:0000256" key="6">
    <source>
        <dbReference type="SAM" id="MobiDB-lite"/>
    </source>
</evidence>
<dbReference type="Pfam" id="PF02204">
    <property type="entry name" value="VPS9"/>
    <property type="match status" value="1"/>
</dbReference>
<dbReference type="PROSITE" id="PS50018">
    <property type="entry name" value="RAS_GTPASE_ACTIV_2"/>
    <property type="match status" value="1"/>
</dbReference>
<evidence type="ECO:0000313" key="9">
    <source>
        <dbReference type="EMBL" id="TNV85513.1"/>
    </source>
</evidence>
<organism evidence="9 10">
    <name type="scientific">Halteria grandinella</name>
    <dbReference type="NCBI Taxonomy" id="5974"/>
    <lineage>
        <taxon>Eukaryota</taxon>
        <taxon>Sar</taxon>
        <taxon>Alveolata</taxon>
        <taxon>Ciliophora</taxon>
        <taxon>Intramacronucleata</taxon>
        <taxon>Spirotrichea</taxon>
        <taxon>Stichotrichia</taxon>
        <taxon>Sporadotrichida</taxon>
        <taxon>Halteriidae</taxon>
        <taxon>Halteria</taxon>
    </lineage>
</organism>
<evidence type="ECO:0000256" key="5">
    <source>
        <dbReference type="ARBA" id="ARBA00023136"/>
    </source>
</evidence>
<dbReference type="PANTHER" id="PTHR23101">
    <property type="entry name" value="RAB GDP/GTP EXCHANGE FACTOR"/>
    <property type="match status" value="1"/>
</dbReference>
<gene>
    <name evidence="9" type="ORF">FGO68_gene1461</name>
</gene>
<dbReference type="PANTHER" id="PTHR23101:SF25">
    <property type="entry name" value="GTPASE-ACTIVATING PROTEIN AND VPS9 DOMAIN-CONTAINING PROTEIN 1"/>
    <property type="match status" value="1"/>
</dbReference>
<evidence type="ECO:0000256" key="1">
    <source>
        <dbReference type="ARBA" id="ARBA00004170"/>
    </source>
</evidence>
<dbReference type="SUPFAM" id="SSF48350">
    <property type="entry name" value="GTPase activation domain, GAP"/>
    <property type="match status" value="1"/>
</dbReference>
<keyword evidence="10" id="KW-1185">Reference proteome</keyword>
<feature type="compositionally biased region" description="Low complexity" evidence="6">
    <location>
        <begin position="828"/>
        <end position="837"/>
    </location>
</feature>
<dbReference type="GO" id="GO:0016020">
    <property type="term" value="C:membrane"/>
    <property type="evidence" value="ECO:0007669"/>
    <property type="project" value="UniProtKB-SubCell"/>
</dbReference>
<dbReference type="AlphaFoldDB" id="A0A8J8P262"/>
<evidence type="ECO:0008006" key="11">
    <source>
        <dbReference type="Google" id="ProtNLM"/>
    </source>
</evidence>
<feature type="domain" description="VPS9" evidence="8">
    <location>
        <begin position="1016"/>
        <end position="1161"/>
    </location>
</feature>
<dbReference type="OrthoDB" id="313567at2759"/>
<dbReference type="SUPFAM" id="SSF109993">
    <property type="entry name" value="VPS9 domain"/>
    <property type="match status" value="1"/>
</dbReference>
<dbReference type="InterPro" id="IPR003123">
    <property type="entry name" value="VPS9"/>
</dbReference>
<reference evidence="9" key="1">
    <citation type="submission" date="2019-06" db="EMBL/GenBank/DDBJ databases">
        <authorList>
            <person name="Zheng W."/>
        </authorList>
    </citation>
    <scope>NUCLEOTIDE SEQUENCE</scope>
    <source>
        <strain evidence="9">QDHG01</strain>
    </source>
</reference>
<dbReference type="GO" id="GO:0030139">
    <property type="term" value="C:endocytic vesicle"/>
    <property type="evidence" value="ECO:0007669"/>
    <property type="project" value="TreeGrafter"/>
</dbReference>
<comment type="similarity">
    <text evidence="2">Belongs to the GAPVD1 family.</text>
</comment>
<dbReference type="InterPro" id="IPR001936">
    <property type="entry name" value="RasGAP_dom"/>
</dbReference>
<dbReference type="EMBL" id="RRYP01001770">
    <property type="protein sequence ID" value="TNV85513.1"/>
    <property type="molecule type" value="Genomic_DNA"/>
</dbReference>
<comment type="subcellular location">
    <subcellularLocation>
        <location evidence="1">Membrane</location>
        <topology evidence="1">Peripheral membrane protein</topology>
    </subcellularLocation>
</comment>
<accession>A0A8J8P262</accession>
<dbReference type="GO" id="GO:0005829">
    <property type="term" value="C:cytosol"/>
    <property type="evidence" value="ECO:0007669"/>
    <property type="project" value="TreeGrafter"/>
</dbReference>
<dbReference type="InterPro" id="IPR045046">
    <property type="entry name" value="Vps9-like"/>
</dbReference>
<evidence type="ECO:0000256" key="4">
    <source>
        <dbReference type="ARBA" id="ARBA00022658"/>
    </source>
</evidence>
<sequence length="1201" mass="140201">MHLVQNQQQMEGSESQQSTDTLFDQVCKLQSLIKYEQNLQSHFFKERDEFATKIASLHEDYYKHALKFANEQEIFQESIEREKNPTFPSQPTQRVLDVKPQGHFGEAHKRLQSLFFMLQESPDVFEVFKKNAYKIRYQTNGTFPETMMNYLFNDITSLHSNARLCQVVKHIVKQEIEYSGHPDQLTKGFLESIFQQIVSQSDSRRYLIYLFKSKYDRIDFNYLNQKNIFDVCFYRGFSILQNPSLNKTISTDPDSSQNKTEERKDGDIDFEIVQFGNSDRSILTSASILQMDETPQPVLKGGFFSRKTTKQVTTSQLNATSTTSSMTVPKQTASPVLQSQSSFNSKMADIQEPIDPAKVLKSTSTMSMIGHMNDILEALIDSVLQRLVGMPFLLRYFFKVIYQECMAKYREEHGETKILTIISDFLIQKWISNVCSSDIGLHGLSKDFYLEQNCKDNLKLLGELLTRIFRFDELPCNDQIFAKVIQMASRKKGEIMKYLKDLVSFEYNEVDPIQQDSKEKFIFHSMILNLEDVNVLYDFFKDFQEEFAPQSKTAIKNICQNIDYLNKQYGILTDDPNRADSMIFSRSSTPNTQPYPTQQQSRQLKYFFFYKFTDNSSKQKKSQEYSPYERAIQQLNHEDRIIQKNIKILLNHNETLEQFEYSVRNKNNASDIFNVIETQIEKLKAQRKYSQNNYDWSGSLIIISLKNRFLRNRNPHQEFQKFIQTILGGFEKEIELQTHERNINLGKLIKIKNQLDSIIFHIGQDSNGLELLVKTKRRSQFIQFAKFNFYLYRFEPNEFIELVQEGEKSQHSEMLNKQQEDEERRLNPQPQKPSQEEMQQEKQKQKAAALEGNLALKFLMNPKELSRIVNYKDKKRQSLMPEPKTLSPPDSMMLSSTDAMRGSMDFSPTSNGGGAGQTGALLNRKKYKYPIKSINEFIQKMLKKEIATTLSKTLSQDNDDWAGVRKCFSKFYQKIKEQLMKDEILKQNVDEHMDEIIDFIMLRLYKAIFQQNKQPSAKEEEVQSKILALQWLEPSHFELKIDPVSKPLFDVAIRELQGLDRCLSPKTKLNCIFSCLKLISSTFGYFTSEEGLNSAAADDILTMFPFIVLKSKIDRLQAHIQFIHIFDQEPDQINSDQIANAFTQFEASIQYLMNFGATDAKMNETDFELKVAEQNYQSEDFFDRQRQEYNRMKESSITPQV</sequence>
<dbReference type="GO" id="GO:0006897">
    <property type="term" value="P:endocytosis"/>
    <property type="evidence" value="ECO:0007669"/>
    <property type="project" value="UniProtKB-KW"/>
</dbReference>
<evidence type="ECO:0000256" key="2">
    <source>
        <dbReference type="ARBA" id="ARBA00008489"/>
    </source>
</evidence>
<dbReference type="SMART" id="SM00167">
    <property type="entry name" value="VPS9"/>
    <property type="match status" value="1"/>
</dbReference>
<dbReference type="InterPro" id="IPR008936">
    <property type="entry name" value="Rho_GTPase_activation_prot"/>
</dbReference>
<dbReference type="Gene3D" id="1.10.506.10">
    <property type="entry name" value="GTPase Activation - p120gap, domain 1"/>
    <property type="match status" value="1"/>
</dbReference>